<dbReference type="InterPro" id="IPR028994">
    <property type="entry name" value="Integrin_alpha_N"/>
</dbReference>
<reference evidence="7 8" key="1">
    <citation type="submission" date="2015-12" db="EMBL/GenBank/DDBJ databases">
        <title>Phylogenomics in the description of a new species in the Pseudomonas syringae group.</title>
        <authorList>
            <person name="Busquets A."/>
            <person name="Gomila M."/>
            <person name="Beiki F."/>
            <person name="Rahimian H."/>
            <person name="Mulet M."/>
            <person name="Sanchez D."/>
            <person name="Garcia-Valdes E."/>
            <person name="Lalucat J."/>
        </authorList>
    </citation>
    <scope>NUCLEOTIDE SEQUENCE [LARGE SCALE GENOMIC DNA]</scope>
    <source>
        <strain evidence="7 8">S25</strain>
    </source>
</reference>
<dbReference type="Proteomes" id="UP001320513">
    <property type="component" value="Unassembled WGS sequence"/>
</dbReference>
<organism evidence="7 8">
    <name type="scientific">Pseudomonas maioricensis</name>
    <dbReference type="NCBI Taxonomy" id="1766623"/>
    <lineage>
        <taxon>Bacteria</taxon>
        <taxon>Pseudomonadati</taxon>
        <taxon>Pseudomonadota</taxon>
        <taxon>Gammaproteobacteria</taxon>
        <taxon>Pseudomonadales</taxon>
        <taxon>Pseudomonadaceae</taxon>
        <taxon>Pseudomonas</taxon>
    </lineage>
</organism>
<evidence type="ECO:0000313" key="7">
    <source>
        <dbReference type="EMBL" id="MCI8210351.1"/>
    </source>
</evidence>
<accession>A0ABS9ZJ59</accession>
<evidence type="ECO:0000313" key="8">
    <source>
        <dbReference type="Proteomes" id="UP001320513"/>
    </source>
</evidence>
<dbReference type="InterPro" id="IPR022044">
    <property type="entry name" value="TcdB_toxin_mid/C"/>
</dbReference>
<evidence type="ECO:0000259" key="5">
    <source>
        <dbReference type="Pfam" id="PF12255"/>
    </source>
</evidence>
<comment type="caution">
    <text evidence="7">The sequence shown here is derived from an EMBL/GenBank/DDBJ whole genome shotgun (WGS) entry which is preliminary data.</text>
</comment>
<feature type="domain" description="Insecticide toxin TcdB middle/N-terminal" evidence="6">
    <location>
        <begin position="647"/>
        <end position="820"/>
    </location>
</feature>
<feature type="region of interest" description="Disordered" evidence="4">
    <location>
        <begin position="1"/>
        <end position="33"/>
    </location>
</feature>
<evidence type="ECO:0000259" key="6">
    <source>
        <dbReference type="Pfam" id="PF12256"/>
    </source>
</evidence>
<name>A0ABS9ZJ59_9PSED</name>
<dbReference type="EMBL" id="LOHG01000006">
    <property type="protein sequence ID" value="MCI8210351.1"/>
    <property type="molecule type" value="Genomic_DNA"/>
</dbReference>
<feature type="compositionally biased region" description="Gly residues" evidence="4">
    <location>
        <begin position="22"/>
        <end position="33"/>
    </location>
</feature>
<dbReference type="Pfam" id="PF12255">
    <property type="entry name" value="TcdB_toxin_midC"/>
    <property type="match status" value="1"/>
</dbReference>
<evidence type="ECO:0000256" key="2">
    <source>
        <dbReference type="ARBA" id="ARBA00022525"/>
    </source>
</evidence>
<proteinExistence type="predicted"/>
<sequence length="1427" mass="160860">MATQEQAQQDPQPMLATPSLPKGGGAIQSIGKGWGPVGNSGTASLGIGLPITQGRGYAPDLSLNYQSTAGNGLFGLGWNLNLGCVARRSSKGVPTYTDDDVMLGPSGDVWLPERDNSGAVVCTPATAPHDGGIAYQVIRYFARVEGAFERIEHWRVNTVDPGFWLIHGADGSLHFYGKRASSRSTDPADSNHVAEWLLEESMNAHGEHILYEYKAEDEVGLGPDHPRDFIAQCYLWRVRWGNFLAHAELYLWDEAALEGLNWHFDLLFDYGERNEATAHQKPTYEEPAESSWHVRSDPHSSFAYGFELGNLRLCQQILMFHHFPDELAESPLLIQALLLEYAADPLGYNKLVNAHSQAWDGTNLHKLDQRPSMEFKYSEFNKATGEFKPFDSMPGLNDGQSWQLVDLYGEGLPGVLFRSDKGWLYREPMRADAGGDEIAYGDWQTLPQIPLADARTMVLQSLTDQTGDGRLDWIVAQPGMAGFFTLNPDRSWSRFVTFAAFPTEFFNPQGQLADLVGGGLSDLAMIGPRSVRLYANRRTEGFAAPVDVPHNEDRLPLVSDSPNELVAFSDLLGTGQQHLIRIRHDEIRFWPNLGRGHFGKGQLFAELTFDYETFDAGRIRLADLDGSGASDVLYLQTDDIQVFMNKGGNGLAPPFSQQWPNGVRYDRFCQVSLVDLQGLGCASVVLTVPHMTPRHWHLSYPEKPYLLNQTDNHFGGLGKVTYRSSAQEWLDEKQALRAADKPAISYLPFAVHVVVKQTQEDWVTRNTLTQLFQYRQGYYDPHDRDFRGFGLVLQTDSEKPVNPQSDFTAPVLRKIWYHTGRFPETDHDDYDSSDPHAQVLGEHLLSELSGETDRLIDEADPATQREMSRALSGSVLRNEVFGLDNQMQPNVLYAVQASRYLVRQLLGLSEHQPYALMLPQVLESISYRYEADELEDPQCEHSLNLARDRYGVLTHGVTVNYARRKKPGDTPPFDDEHQNTWWQASHDEAQQHFYLNETRAQVIHLDSPQSWRLGLPYRMRANAMVVPVNELSTDAISYESFISSQGPFANLPRTLTALSVQRYIGCGDGEATFEALADATESAELDDHALSAYERVMDAEQLAARLEEIGYQQMPSFLPDDGLNLWSVKRGFASYAGLEGFYLPETFRPTRSHGWTEVEYDDYHMLMVRVTDPVGCTTQATYDYRTLQPRQIIDPNQNTQEADYDAFGRIWATSFYGTESGEAVGFDPLNTGVHILGGTRQAVEDPELVLARQASVYYYDANMTHDTGRIPFGTAALQADRYPDDPSKQIRIILTSVDGFGRPLQTRQLVEAGDAYKVDDFGNLDIVGGQPVIVHAEKRWRVSERVEYNNKGLVVRVYRPYFASNHVYVNDRQMRDYGYHDKQFYDPLGRPTKTLTAKGWMRRLTYRTWYTISEDENDTAEEVEALR</sequence>
<keyword evidence="8" id="KW-1185">Reference proteome</keyword>
<keyword evidence="2" id="KW-0964">Secreted</keyword>
<gene>
    <name evidence="7" type="ORF">AUC61_12460</name>
</gene>
<keyword evidence="3" id="KW-0843">Virulence</keyword>
<evidence type="ECO:0000256" key="4">
    <source>
        <dbReference type="SAM" id="MobiDB-lite"/>
    </source>
</evidence>
<protein>
    <submittedName>
        <fullName evidence="7">Toxin</fullName>
    </submittedName>
</protein>
<comment type="subcellular location">
    <subcellularLocation>
        <location evidence="1">Secreted</location>
    </subcellularLocation>
</comment>
<dbReference type="SUPFAM" id="SSF69318">
    <property type="entry name" value="Integrin alpha N-terminal domain"/>
    <property type="match status" value="1"/>
</dbReference>
<dbReference type="PRINTS" id="PR01341">
    <property type="entry name" value="SALSPVBPROT"/>
</dbReference>
<dbReference type="InterPro" id="IPR022045">
    <property type="entry name" value="TcdB_toxin_mid/N"/>
</dbReference>
<dbReference type="InterPro" id="IPR003284">
    <property type="entry name" value="Sal_SpvB"/>
</dbReference>
<evidence type="ECO:0000256" key="3">
    <source>
        <dbReference type="ARBA" id="ARBA00023026"/>
    </source>
</evidence>
<dbReference type="RefSeq" id="WP_243246527.1">
    <property type="nucleotide sequence ID" value="NZ_LOHG01000006.1"/>
</dbReference>
<feature type="domain" description="Insecticide toxin TcdB middle/C-terminal" evidence="5">
    <location>
        <begin position="867"/>
        <end position="1015"/>
    </location>
</feature>
<evidence type="ECO:0000256" key="1">
    <source>
        <dbReference type="ARBA" id="ARBA00004613"/>
    </source>
</evidence>
<dbReference type="Pfam" id="PF03534">
    <property type="entry name" value="SpvB"/>
    <property type="match status" value="1"/>
</dbReference>
<feature type="compositionally biased region" description="Polar residues" evidence="4">
    <location>
        <begin position="1"/>
        <end position="11"/>
    </location>
</feature>
<dbReference type="Pfam" id="PF12256">
    <property type="entry name" value="TcdB_toxin_midN"/>
    <property type="match status" value="1"/>
</dbReference>